<name>A0A101HLL4_9BACT</name>
<reference evidence="2" key="1">
    <citation type="journal article" date="2015" name="MBio">
        <title>Genome-Resolved Metagenomic Analysis Reveals Roles for Candidate Phyla and Other Microbial Community Members in Biogeochemical Transformations in Oil Reservoirs.</title>
        <authorList>
            <person name="Hu P."/>
            <person name="Tom L."/>
            <person name="Singh A."/>
            <person name="Thomas B.C."/>
            <person name="Baker B.J."/>
            <person name="Piceno Y.M."/>
            <person name="Andersen G.L."/>
            <person name="Banfield J.F."/>
        </authorList>
    </citation>
    <scope>NUCLEOTIDE SEQUENCE [LARGE SCALE GENOMIC DNA]</scope>
</reference>
<dbReference type="EMBL" id="LGGP01000302">
    <property type="protein sequence ID" value="KUK79068.1"/>
    <property type="molecule type" value="Genomic_DNA"/>
</dbReference>
<evidence type="ECO:0000313" key="2">
    <source>
        <dbReference type="Proteomes" id="UP000054092"/>
    </source>
</evidence>
<sequence>MKQKTKARTESNLKEIFDQKIGAASTERKTERSVS</sequence>
<accession>A0A101HLL4</accession>
<proteinExistence type="predicted"/>
<protein>
    <submittedName>
        <fullName evidence="1">Uncharacterized protein</fullName>
    </submittedName>
</protein>
<evidence type="ECO:0000313" key="1">
    <source>
        <dbReference type="EMBL" id="KUK79068.1"/>
    </source>
</evidence>
<dbReference type="AlphaFoldDB" id="A0A101HLL4"/>
<organism evidence="1 2">
    <name type="scientific">Mesotoga prima</name>
    <dbReference type="NCBI Taxonomy" id="1184387"/>
    <lineage>
        <taxon>Bacteria</taxon>
        <taxon>Thermotogati</taxon>
        <taxon>Thermotogota</taxon>
        <taxon>Thermotogae</taxon>
        <taxon>Kosmotogales</taxon>
        <taxon>Kosmotogaceae</taxon>
        <taxon>Mesotoga</taxon>
    </lineage>
</organism>
<dbReference type="Proteomes" id="UP000054092">
    <property type="component" value="Unassembled WGS sequence"/>
</dbReference>
<gene>
    <name evidence="1" type="ORF">XD94_1505</name>
</gene>
<comment type="caution">
    <text evidence="1">The sequence shown here is derived from an EMBL/GenBank/DDBJ whole genome shotgun (WGS) entry which is preliminary data.</text>
</comment>